<feature type="compositionally biased region" description="Basic and acidic residues" evidence="1">
    <location>
        <begin position="425"/>
        <end position="442"/>
    </location>
</feature>
<organism evidence="3 4">
    <name type="scientific">Selenomonas ruminantium</name>
    <dbReference type="NCBI Taxonomy" id="971"/>
    <lineage>
        <taxon>Bacteria</taxon>
        <taxon>Bacillati</taxon>
        <taxon>Bacillota</taxon>
        <taxon>Negativicutes</taxon>
        <taxon>Selenomonadales</taxon>
        <taxon>Selenomonadaceae</taxon>
        <taxon>Selenomonas</taxon>
    </lineage>
</organism>
<dbReference type="InterPro" id="IPR003115">
    <property type="entry name" value="ParB_N"/>
</dbReference>
<evidence type="ECO:0000313" key="3">
    <source>
        <dbReference type="EMBL" id="SDO99832.1"/>
    </source>
</evidence>
<dbReference type="EMBL" id="FNJQ01000004">
    <property type="protein sequence ID" value="SDO99832.1"/>
    <property type="molecule type" value="Genomic_DNA"/>
</dbReference>
<dbReference type="PANTHER" id="PTHR33375">
    <property type="entry name" value="CHROMOSOME-PARTITIONING PROTEIN PARB-RELATED"/>
    <property type="match status" value="1"/>
</dbReference>
<dbReference type="Gene3D" id="3.90.1530.10">
    <property type="entry name" value="Conserved hypothetical protein from pyrococcus furiosus pfu- 392566-001, ParB domain"/>
    <property type="match status" value="1"/>
</dbReference>
<gene>
    <name evidence="3" type="ORF">SAMN05216366_104105</name>
</gene>
<feature type="domain" description="ParB-like N-terminal" evidence="2">
    <location>
        <begin position="26"/>
        <end position="125"/>
    </location>
</feature>
<dbReference type="RefSeq" id="WP_074571454.1">
    <property type="nucleotide sequence ID" value="NZ_FNJQ01000004.1"/>
</dbReference>
<feature type="region of interest" description="Disordered" evidence="1">
    <location>
        <begin position="425"/>
        <end position="445"/>
    </location>
</feature>
<dbReference type="Gene3D" id="1.10.10.2830">
    <property type="match status" value="1"/>
</dbReference>
<evidence type="ECO:0000313" key="4">
    <source>
        <dbReference type="Proteomes" id="UP000182412"/>
    </source>
</evidence>
<evidence type="ECO:0000256" key="1">
    <source>
        <dbReference type="SAM" id="MobiDB-lite"/>
    </source>
</evidence>
<evidence type="ECO:0000259" key="2">
    <source>
        <dbReference type="SMART" id="SM00470"/>
    </source>
</evidence>
<dbReference type="SMART" id="SM00470">
    <property type="entry name" value="ParB"/>
    <property type="match status" value="1"/>
</dbReference>
<dbReference type="InterPro" id="IPR036086">
    <property type="entry name" value="ParB/Sulfiredoxin_sf"/>
</dbReference>
<name>A0A1H0P487_SELRU</name>
<reference evidence="3 4" key="1">
    <citation type="submission" date="2016-10" db="EMBL/GenBank/DDBJ databases">
        <authorList>
            <person name="de Groot N.N."/>
        </authorList>
    </citation>
    <scope>NUCLEOTIDE SEQUENCE [LARGE SCALE GENOMIC DNA]</scope>
    <source>
        <strain evidence="3 4">S137</strain>
    </source>
</reference>
<dbReference type="Pfam" id="PF02195">
    <property type="entry name" value="ParB_N"/>
    <property type="match status" value="1"/>
</dbReference>
<dbReference type="Proteomes" id="UP000182412">
    <property type="component" value="Unassembled WGS sequence"/>
</dbReference>
<dbReference type="OrthoDB" id="1700487at2"/>
<dbReference type="PANTHER" id="PTHR33375:SF1">
    <property type="entry name" value="CHROMOSOME-PARTITIONING PROTEIN PARB-RELATED"/>
    <property type="match status" value="1"/>
</dbReference>
<proteinExistence type="predicted"/>
<dbReference type="InterPro" id="IPR050336">
    <property type="entry name" value="Chromosome_partition/occlusion"/>
</dbReference>
<dbReference type="GO" id="GO:0007059">
    <property type="term" value="P:chromosome segregation"/>
    <property type="evidence" value="ECO:0007669"/>
    <property type="project" value="TreeGrafter"/>
</dbReference>
<dbReference type="GO" id="GO:0005694">
    <property type="term" value="C:chromosome"/>
    <property type="evidence" value="ECO:0007669"/>
    <property type="project" value="TreeGrafter"/>
</dbReference>
<accession>A0A1H0P487</accession>
<dbReference type="AlphaFoldDB" id="A0A1H0P487"/>
<protein>
    <submittedName>
        <fullName evidence="3">ParB-like nuclease domain-containing protein</fullName>
    </submittedName>
</protein>
<dbReference type="SUPFAM" id="SSF110849">
    <property type="entry name" value="ParB/Sulfiredoxin"/>
    <property type="match status" value="1"/>
</dbReference>
<sequence length="502" mass="57146">MAGFNLMGLMNQASKTADGAPKYELRKLNINELYPDPENQKVYSVENIEELADAIEIAGGVLHNLVVRAADETGKYMIISGERRWTACKLLVNEKRMQQFAEVNCLIENEHDEDMLDLLLMLTNSTARQLSDAEKMRQAERMTDILNRMKEQNGLEGRVRDIVGKMLQMSSGKLARYHAIAKNLQNEDLKQAFQDGRLKVTVAYEASQLSEEGQQKVADQLNAEGGISLNHVTIVKHEEREDEPGWAERMEKIEAHRQQDALNKIWQKAEKYGYDALTPCENCHLATACMKCCESCREVNEECGVAQGCHRKLAANYGKWELVETEENGDETYKTGRGGYKSYLNFVVTATVSKDMAGRYCGTYCVEQQGRERKWEYLSGTYDTKDDVLRAAAMEVAKTGTSKAIPLKDNGYIDEIPVAAVAADEEMRERQREEAARQKEADQAENDLQLEAAEEMRSMYEAWLEKLETMEGPKRAILQARTKREIKRLSDEITWRKSRTFN</sequence>